<feature type="compositionally biased region" description="Polar residues" evidence="1">
    <location>
        <begin position="71"/>
        <end position="87"/>
    </location>
</feature>
<dbReference type="OrthoDB" id="5415154at2759"/>
<feature type="compositionally biased region" description="Basic and acidic residues" evidence="1">
    <location>
        <begin position="44"/>
        <end position="67"/>
    </location>
</feature>
<evidence type="ECO:0000313" key="2">
    <source>
        <dbReference type="EMBL" id="KIX00570.1"/>
    </source>
</evidence>
<feature type="region of interest" description="Disordered" evidence="1">
    <location>
        <begin position="26"/>
        <end position="176"/>
    </location>
</feature>
<proteinExistence type="predicted"/>
<reference evidence="2 3" key="1">
    <citation type="submission" date="2015-01" db="EMBL/GenBank/DDBJ databases">
        <title>The Genome Sequence of Rhinocladiella mackenzie CBS 650.93.</title>
        <authorList>
            <consortium name="The Broad Institute Genomics Platform"/>
            <person name="Cuomo C."/>
            <person name="de Hoog S."/>
            <person name="Gorbushina A."/>
            <person name="Stielow B."/>
            <person name="Teixiera M."/>
            <person name="Abouelleil A."/>
            <person name="Chapman S.B."/>
            <person name="Priest M."/>
            <person name="Young S.K."/>
            <person name="Wortman J."/>
            <person name="Nusbaum C."/>
            <person name="Birren B."/>
        </authorList>
    </citation>
    <scope>NUCLEOTIDE SEQUENCE [LARGE SCALE GENOMIC DNA]</scope>
    <source>
        <strain evidence="2 3">CBS 650.93</strain>
    </source>
</reference>
<dbReference type="VEuPathDB" id="FungiDB:Z518_09635"/>
<feature type="region of interest" description="Disordered" evidence="1">
    <location>
        <begin position="1"/>
        <end position="20"/>
    </location>
</feature>
<dbReference type="GeneID" id="25297706"/>
<protein>
    <submittedName>
        <fullName evidence="2">Uncharacterized protein</fullName>
    </submittedName>
</protein>
<dbReference type="EMBL" id="KN847482">
    <property type="protein sequence ID" value="KIX00570.1"/>
    <property type="molecule type" value="Genomic_DNA"/>
</dbReference>
<dbReference type="AlphaFoldDB" id="A0A0D2IV38"/>
<accession>A0A0D2IV38</accession>
<dbReference type="Proteomes" id="UP000053617">
    <property type="component" value="Unassembled WGS sequence"/>
</dbReference>
<dbReference type="RefSeq" id="XP_013267706.1">
    <property type="nucleotide sequence ID" value="XM_013412252.1"/>
</dbReference>
<evidence type="ECO:0000256" key="1">
    <source>
        <dbReference type="SAM" id="MobiDB-lite"/>
    </source>
</evidence>
<feature type="compositionally biased region" description="Basic residues" evidence="1">
    <location>
        <begin position="143"/>
        <end position="152"/>
    </location>
</feature>
<evidence type="ECO:0000313" key="3">
    <source>
        <dbReference type="Proteomes" id="UP000053617"/>
    </source>
</evidence>
<organism evidence="2 3">
    <name type="scientific">Rhinocladiella mackenziei CBS 650.93</name>
    <dbReference type="NCBI Taxonomy" id="1442369"/>
    <lineage>
        <taxon>Eukaryota</taxon>
        <taxon>Fungi</taxon>
        <taxon>Dikarya</taxon>
        <taxon>Ascomycota</taxon>
        <taxon>Pezizomycotina</taxon>
        <taxon>Eurotiomycetes</taxon>
        <taxon>Chaetothyriomycetidae</taxon>
        <taxon>Chaetothyriales</taxon>
        <taxon>Herpotrichiellaceae</taxon>
        <taxon>Rhinocladiella</taxon>
    </lineage>
</organism>
<name>A0A0D2IV38_9EURO</name>
<keyword evidence="3" id="KW-1185">Reference proteome</keyword>
<sequence>MIGQQHLELQQIPIGQPDPVVRRRIVQKASHGPREARGLTANEILERQERQEKRQRRQDERADERRQQAQLTSTPRASITVTETARPTTPPPQITPLSRRLPIRTPDRPRPRRSPTPEASPTVNDEIFDLPASTAPPALGGGRGKRRRNHTARYKEAKEQGLIQDSQEAHRASGRL</sequence>
<dbReference type="HOGENOM" id="CLU_1526009_0_0_1"/>
<gene>
    <name evidence="2" type="ORF">Z518_09635</name>
</gene>
<feature type="compositionally biased region" description="Basic and acidic residues" evidence="1">
    <location>
        <begin position="167"/>
        <end position="176"/>
    </location>
</feature>